<evidence type="ECO:0008006" key="3">
    <source>
        <dbReference type="Google" id="ProtNLM"/>
    </source>
</evidence>
<keyword evidence="2" id="KW-1185">Reference proteome</keyword>
<proteinExistence type="predicted"/>
<accession>A0ABT6Y513</accession>
<evidence type="ECO:0000313" key="2">
    <source>
        <dbReference type="Proteomes" id="UP001236507"/>
    </source>
</evidence>
<evidence type="ECO:0000313" key="1">
    <source>
        <dbReference type="EMBL" id="MDI9858664.1"/>
    </source>
</evidence>
<organism evidence="1 2">
    <name type="scientific">Flectobacillus roseus</name>
    <dbReference type="NCBI Taxonomy" id="502259"/>
    <lineage>
        <taxon>Bacteria</taxon>
        <taxon>Pseudomonadati</taxon>
        <taxon>Bacteroidota</taxon>
        <taxon>Cytophagia</taxon>
        <taxon>Cytophagales</taxon>
        <taxon>Flectobacillaceae</taxon>
        <taxon>Flectobacillus</taxon>
    </lineage>
</organism>
<dbReference type="EMBL" id="JASHIF010000004">
    <property type="protein sequence ID" value="MDI9858664.1"/>
    <property type="molecule type" value="Genomic_DNA"/>
</dbReference>
<comment type="caution">
    <text evidence="1">The sequence shown here is derived from an EMBL/GenBank/DDBJ whole genome shotgun (WGS) entry which is preliminary data.</text>
</comment>
<dbReference type="Proteomes" id="UP001236507">
    <property type="component" value="Unassembled WGS sequence"/>
</dbReference>
<reference evidence="1 2" key="1">
    <citation type="submission" date="2023-05" db="EMBL/GenBank/DDBJ databases">
        <title>Novel species of genus Flectobacillus isolated from stream in China.</title>
        <authorList>
            <person name="Lu H."/>
        </authorList>
    </citation>
    <scope>NUCLEOTIDE SEQUENCE [LARGE SCALE GENOMIC DNA]</scope>
    <source>
        <strain evidence="1 2">KCTC 42575</strain>
    </source>
</reference>
<protein>
    <recommendedName>
        <fullName evidence="3">DUF3575 domain-containing protein</fullName>
    </recommendedName>
</protein>
<dbReference type="RefSeq" id="WP_283343819.1">
    <property type="nucleotide sequence ID" value="NZ_JASHIF010000004.1"/>
</dbReference>
<gene>
    <name evidence="1" type="ORF">QM524_05560</name>
</gene>
<name>A0ABT6Y513_9BACT</name>
<sequence length="185" mass="20913">MKRLILSTLILIGLSHIIEAQKLHPIYLYFAHGSDLNRDKSTRILENSPQLFCIGLEKRITKSPYYGLGVQYVQFTSEFTDFKQFSFRGYQHFGELTNSDEANIDPYFGAMLGGDYYQKQFAPTVGILLGIRVMVRSFVGVHFEIGTSSSSHNSGTIFQMGITSCFKSGIKLPTRTRKGTDCPRF</sequence>